<sequence>MAEPVEHTVQRKQQKSYTMKDLTREPREETASRGVREARKTTANKQKGSDKEKNPTLSQVTNTQQLDLTCETTAEISTHEEGEATESASTGRKKKTNRAKNLSRELASEKARNTQRLDELKRSKQLNEELMAIQMGRDGNGSEFERESRFCSTRRAPASSNIEESRFYTSINQLSIASVNIPECKPAEDGEIHRQSFESWKDLLLDSMMLAGVDDEATKFTIFKVKAGAKLLEVFRNTKSSMDDPNADCFPFANAMSRLKSYFGSGSDVMLLRRRLALLTQKPEESDLSYITRVGSMARLCEFDDSKEFEQIVATVSEHATNREVRTASLKMLSRNQCFTDLVDKVREIEAIKLNEEFVRKKYENPEQAVVASVSASYPKRPYRQSEYKPSSASQDYGIKYFRGGSRAPRGGHSYAGGGPSYRSTRGEKCWRCHSPYHGGNDCNHKDKKCNICGILGHIQRACRFVGESSTVV</sequence>
<feature type="region of interest" description="Disordered" evidence="1">
    <location>
        <begin position="1"/>
        <end position="121"/>
    </location>
</feature>
<keyword evidence="3" id="KW-1185">Reference proteome</keyword>
<evidence type="ECO:0008006" key="4">
    <source>
        <dbReference type="Google" id="ProtNLM"/>
    </source>
</evidence>
<proteinExistence type="predicted"/>
<feature type="compositionally biased region" description="Basic and acidic residues" evidence="1">
    <location>
        <begin position="21"/>
        <end position="40"/>
    </location>
</feature>
<reference evidence="3" key="1">
    <citation type="journal article" date="2015" name="Proc. Natl. Acad. Sci. U.S.A.">
        <title>Genome sequence of the Asian Tiger mosquito, Aedes albopictus, reveals insights into its biology, genetics, and evolution.</title>
        <authorList>
            <person name="Chen X.G."/>
            <person name="Jiang X."/>
            <person name="Gu J."/>
            <person name="Xu M."/>
            <person name="Wu Y."/>
            <person name="Deng Y."/>
            <person name="Zhang C."/>
            <person name="Bonizzoni M."/>
            <person name="Dermauw W."/>
            <person name="Vontas J."/>
            <person name="Armbruster P."/>
            <person name="Huang X."/>
            <person name="Yang Y."/>
            <person name="Zhang H."/>
            <person name="He W."/>
            <person name="Peng H."/>
            <person name="Liu Y."/>
            <person name="Wu K."/>
            <person name="Chen J."/>
            <person name="Lirakis M."/>
            <person name="Topalis P."/>
            <person name="Van Leeuwen T."/>
            <person name="Hall A.B."/>
            <person name="Jiang X."/>
            <person name="Thorpe C."/>
            <person name="Mueller R.L."/>
            <person name="Sun C."/>
            <person name="Waterhouse R.M."/>
            <person name="Yan G."/>
            <person name="Tu Z.J."/>
            <person name="Fang X."/>
            <person name="James A.A."/>
        </authorList>
    </citation>
    <scope>NUCLEOTIDE SEQUENCE [LARGE SCALE GENOMIC DNA]</scope>
    <source>
        <strain evidence="3">Foshan</strain>
    </source>
</reference>
<accession>A0ABM1Z6R5</accession>
<evidence type="ECO:0000256" key="1">
    <source>
        <dbReference type="SAM" id="MobiDB-lite"/>
    </source>
</evidence>
<reference evidence="2" key="2">
    <citation type="submission" date="2025-05" db="UniProtKB">
        <authorList>
            <consortium name="EnsemblMetazoa"/>
        </authorList>
    </citation>
    <scope>IDENTIFICATION</scope>
    <source>
        <strain evidence="2">Foshan</strain>
    </source>
</reference>
<dbReference type="Gene3D" id="4.10.60.10">
    <property type="entry name" value="Zinc finger, CCHC-type"/>
    <property type="match status" value="1"/>
</dbReference>
<evidence type="ECO:0000313" key="2">
    <source>
        <dbReference type="EnsemblMetazoa" id="AALFPA23_015592.P22691"/>
    </source>
</evidence>
<organism evidence="2 3">
    <name type="scientific">Aedes albopictus</name>
    <name type="common">Asian tiger mosquito</name>
    <name type="synonym">Stegomyia albopicta</name>
    <dbReference type="NCBI Taxonomy" id="7160"/>
    <lineage>
        <taxon>Eukaryota</taxon>
        <taxon>Metazoa</taxon>
        <taxon>Ecdysozoa</taxon>
        <taxon>Arthropoda</taxon>
        <taxon>Hexapoda</taxon>
        <taxon>Insecta</taxon>
        <taxon>Pterygota</taxon>
        <taxon>Neoptera</taxon>
        <taxon>Endopterygota</taxon>
        <taxon>Diptera</taxon>
        <taxon>Nematocera</taxon>
        <taxon>Culicoidea</taxon>
        <taxon>Culicidae</taxon>
        <taxon>Culicinae</taxon>
        <taxon>Aedini</taxon>
        <taxon>Aedes</taxon>
        <taxon>Stegomyia</taxon>
    </lineage>
</organism>
<dbReference type="GeneID" id="109418826"/>
<dbReference type="RefSeq" id="XP_062702698.1">
    <property type="nucleotide sequence ID" value="XM_062846714.1"/>
</dbReference>
<name>A0ABM1Z6R5_AEDAL</name>
<evidence type="ECO:0000313" key="3">
    <source>
        <dbReference type="Proteomes" id="UP000069940"/>
    </source>
</evidence>
<dbReference type="Proteomes" id="UP000069940">
    <property type="component" value="Unassembled WGS sequence"/>
</dbReference>
<protein>
    <recommendedName>
        <fullName evidence="4">CCHC-type domain-containing protein</fullName>
    </recommendedName>
</protein>
<dbReference type="EnsemblMetazoa" id="AALFPA23_015592.R22691">
    <property type="protein sequence ID" value="AALFPA23_015592.P22691"/>
    <property type="gene ID" value="AALFPA23_015592"/>
</dbReference>
<feature type="compositionally biased region" description="Polar residues" evidence="1">
    <location>
        <begin position="55"/>
        <end position="76"/>
    </location>
</feature>
<feature type="compositionally biased region" description="Basic and acidic residues" evidence="1">
    <location>
        <begin position="102"/>
        <end position="121"/>
    </location>
</feature>